<evidence type="ECO:0000313" key="4">
    <source>
        <dbReference type="Proteomes" id="UP000471152"/>
    </source>
</evidence>
<evidence type="ECO:0000313" key="2">
    <source>
        <dbReference type="EMBL" id="NEN52369.1"/>
    </source>
</evidence>
<sequence length="132" mass="14048">MLSIASARALHEAGLPWTPARGDSFVIAGRDMDDEVFVLSDMTVEVHEFPGGPVIGFNGTTEWALDSVEKSETLWVPAEHQLRELLGEAFAGLAPTGDGYRVTLRVGGVTTGFNGPEPAEAYAAALLHLLRG</sequence>
<dbReference type="Proteomes" id="UP000471152">
    <property type="component" value="Unassembled WGS sequence"/>
</dbReference>
<gene>
    <name evidence="2" type="ORF">G3R41_15745</name>
    <name evidence="1" type="ORF">GCU67_15095</name>
</gene>
<evidence type="ECO:0000313" key="1">
    <source>
        <dbReference type="EMBL" id="NEK95481.1"/>
    </source>
</evidence>
<reference evidence="1 3" key="1">
    <citation type="submission" date="2020-01" db="EMBL/GenBank/DDBJ databases">
        <title>the WGS Modestobacter muralis CPCC 204518.</title>
        <authorList>
            <person name="Jiang Z."/>
        </authorList>
    </citation>
    <scope>NUCLEOTIDE SEQUENCE [LARGE SCALE GENOMIC DNA]</scope>
    <source>
        <strain evidence="1 3">DSM 100205</strain>
    </source>
</reference>
<dbReference type="AlphaFoldDB" id="A0A6P0HBJ3"/>
<name>A0A6P0HBJ3_9ACTN</name>
<evidence type="ECO:0000313" key="3">
    <source>
        <dbReference type="Proteomes" id="UP000468828"/>
    </source>
</evidence>
<dbReference type="EMBL" id="JAAGWH010000041">
    <property type="protein sequence ID" value="NEK95481.1"/>
    <property type="molecule type" value="Genomic_DNA"/>
</dbReference>
<comment type="caution">
    <text evidence="2">The sequence shown here is derived from an EMBL/GenBank/DDBJ whole genome shotgun (WGS) entry which is preliminary data.</text>
</comment>
<organism evidence="2 4">
    <name type="scientific">Modestobacter muralis</name>
    <dbReference type="NCBI Taxonomy" id="1608614"/>
    <lineage>
        <taxon>Bacteria</taxon>
        <taxon>Bacillati</taxon>
        <taxon>Actinomycetota</taxon>
        <taxon>Actinomycetes</taxon>
        <taxon>Geodermatophilales</taxon>
        <taxon>Geodermatophilaceae</taxon>
        <taxon>Modestobacter</taxon>
    </lineage>
</organism>
<dbReference type="RefSeq" id="WP_163612027.1">
    <property type="nucleotide sequence ID" value="NZ_JAAGWB010000043.1"/>
</dbReference>
<dbReference type="EMBL" id="JAAGWB010000043">
    <property type="protein sequence ID" value="NEN52369.1"/>
    <property type="molecule type" value="Genomic_DNA"/>
</dbReference>
<proteinExistence type="predicted"/>
<protein>
    <submittedName>
        <fullName evidence="2">Pilus assembly protein CpaE</fullName>
    </submittedName>
</protein>
<dbReference type="Proteomes" id="UP000468828">
    <property type="component" value="Unassembled WGS sequence"/>
</dbReference>
<accession>A0A6P0HBJ3</accession>
<reference evidence="2 4" key="2">
    <citation type="submission" date="2020-02" db="EMBL/GenBank/DDBJ databases">
        <title>The WGS of Modestobacter muralis DSM 100205.</title>
        <authorList>
            <person name="Jiang Z."/>
        </authorList>
    </citation>
    <scope>NUCLEOTIDE SEQUENCE [LARGE SCALE GENOMIC DNA]</scope>
    <source>
        <strain evidence="2 4">DSM 100205</strain>
    </source>
</reference>
<keyword evidence="3" id="KW-1185">Reference proteome</keyword>